<dbReference type="AlphaFoldDB" id="A0A645HQE2"/>
<dbReference type="Pfam" id="PF12833">
    <property type="entry name" value="HTH_18"/>
    <property type="match status" value="1"/>
</dbReference>
<protein>
    <recommendedName>
        <fullName evidence="4">HTH araC/xylS-type domain-containing protein</fullName>
    </recommendedName>
</protein>
<dbReference type="PRINTS" id="PR00032">
    <property type="entry name" value="HTHARAC"/>
</dbReference>
<evidence type="ECO:0000256" key="3">
    <source>
        <dbReference type="ARBA" id="ARBA00023163"/>
    </source>
</evidence>
<accession>A0A645HQE2</accession>
<evidence type="ECO:0000259" key="4">
    <source>
        <dbReference type="PROSITE" id="PS01124"/>
    </source>
</evidence>
<name>A0A645HQE2_9ZZZZ</name>
<keyword evidence="3" id="KW-0804">Transcription</keyword>
<dbReference type="SUPFAM" id="SSF46689">
    <property type="entry name" value="Homeodomain-like"/>
    <property type="match status" value="1"/>
</dbReference>
<dbReference type="EMBL" id="VSSQ01097903">
    <property type="protein sequence ID" value="MPN41080.1"/>
    <property type="molecule type" value="Genomic_DNA"/>
</dbReference>
<evidence type="ECO:0000256" key="1">
    <source>
        <dbReference type="ARBA" id="ARBA00023015"/>
    </source>
</evidence>
<dbReference type="GO" id="GO:0043565">
    <property type="term" value="F:sequence-specific DNA binding"/>
    <property type="evidence" value="ECO:0007669"/>
    <property type="project" value="InterPro"/>
</dbReference>
<dbReference type="Gene3D" id="1.10.10.60">
    <property type="entry name" value="Homeodomain-like"/>
    <property type="match status" value="1"/>
</dbReference>
<sequence length="79" mass="9264">MTPVELTRRFVRYEKLTPAEFRMRTRLEFAARELRTRPELPIGALALTLGFASSQHFANVFKRYYGITPSEHRAHIDNI</sequence>
<reference evidence="5" key="1">
    <citation type="submission" date="2019-08" db="EMBL/GenBank/DDBJ databases">
        <authorList>
            <person name="Kucharzyk K."/>
            <person name="Murdoch R.W."/>
            <person name="Higgins S."/>
            <person name="Loffler F."/>
        </authorList>
    </citation>
    <scope>NUCLEOTIDE SEQUENCE</scope>
</reference>
<proteinExistence type="predicted"/>
<dbReference type="PANTHER" id="PTHR43280">
    <property type="entry name" value="ARAC-FAMILY TRANSCRIPTIONAL REGULATOR"/>
    <property type="match status" value="1"/>
</dbReference>
<dbReference type="InterPro" id="IPR009057">
    <property type="entry name" value="Homeodomain-like_sf"/>
</dbReference>
<gene>
    <name evidence="5" type="ORF">SDC9_188621</name>
</gene>
<dbReference type="InterPro" id="IPR020449">
    <property type="entry name" value="Tscrpt_reg_AraC-type_HTH"/>
</dbReference>
<keyword evidence="1" id="KW-0805">Transcription regulation</keyword>
<evidence type="ECO:0000313" key="5">
    <source>
        <dbReference type="EMBL" id="MPN41080.1"/>
    </source>
</evidence>
<feature type="domain" description="HTH araC/xylS-type" evidence="4">
    <location>
        <begin position="1"/>
        <end position="75"/>
    </location>
</feature>
<dbReference type="SMART" id="SM00342">
    <property type="entry name" value="HTH_ARAC"/>
    <property type="match status" value="1"/>
</dbReference>
<dbReference type="GO" id="GO:0003700">
    <property type="term" value="F:DNA-binding transcription factor activity"/>
    <property type="evidence" value="ECO:0007669"/>
    <property type="project" value="InterPro"/>
</dbReference>
<dbReference type="PROSITE" id="PS00041">
    <property type="entry name" value="HTH_ARAC_FAMILY_1"/>
    <property type="match status" value="1"/>
</dbReference>
<comment type="caution">
    <text evidence="5">The sequence shown here is derived from an EMBL/GenBank/DDBJ whole genome shotgun (WGS) entry which is preliminary data.</text>
</comment>
<dbReference type="InterPro" id="IPR018060">
    <property type="entry name" value="HTH_AraC"/>
</dbReference>
<dbReference type="PROSITE" id="PS01124">
    <property type="entry name" value="HTH_ARAC_FAMILY_2"/>
    <property type="match status" value="1"/>
</dbReference>
<dbReference type="PANTHER" id="PTHR43280:SF11">
    <property type="entry name" value="RCS-SPECIFIC HTH-TYPE TRANSCRIPTIONAL ACTIVATOR RCLR"/>
    <property type="match status" value="1"/>
</dbReference>
<evidence type="ECO:0000256" key="2">
    <source>
        <dbReference type="ARBA" id="ARBA00023125"/>
    </source>
</evidence>
<keyword evidence="2" id="KW-0238">DNA-binding</keyword>
<dbReference type="InterPro" id="IPR018062">
    <property type="entry name" value="HTH_AraC-typ_CS"/>
</dbReference>
<organism evidence="5">
    <name type="scientific">bioreactor metagenome</name>
    <dbReference type="NCBI Taxonomy" id="1076179"/>
    <lineage>
        <taxon>unclassified sequences</taxon>
        <taxon>metagenomes</taxon>
        <taxon>ecological metagenomes</taxon>
    </lineage>
</organism>